<protein>
    <submittedName>
        <fullName evidence="2">Uncharacterized protein</fullName>
    </submittedName>
</protein>
<dbReference type="InterPro" id="IPR012340">
    <property type="entry name" value="NA-bd_OB-fold"/>
</dbReference>
<evidence type="ECO:0000313" key="2">
    <source>
        <dbReference type="EMBL" id="CAI9297688.1"/>
    </source>
</evidence>
<reference evidence="2" key="1">
    <citation type="submission" date="2023-04" db="EMBL/GenBank/DDBJ databases">
        <authorList>
            <person name="Vijverberg K."/>
            <person name="Xiong W."/>
            <person name="Schranz E."/>
        </authorList>
    </citation>
    <scope>NUCLEOTIDE SEQUENCE</scope>
</reference>
<dbReference type="PANTHER" id="PTHR48463:SF1">
    <property type="entry name" value="DUF223 DOMAIN-CONTAINING PROTEIN"/>
    <property type="match status" value="1"/>
</dbReference>
<dbReference type="EMBL" id="OX465084">
    <property type="protein sequence ID" value="CAI9297688.1"/>
    <property type="molecule type" value="Genomic_DNA"/>
</dbReference>
<evidence type="ECO:0000256" key="1">
    <source>
        <dbReference type="SAM" id="MobiDB-lite"/>
    </source>
</evidence>
<name>A0AA36EIQ0_LACSI</name>
<evidence type="ECO:0000313" key="3">
    <source>
        <dbReference type="Proteomes" id="UP001177003"/>
    </source>
</evidence>
<dbReference type="SUPFAM" id="SSF50249">
    <property type="entry name" value="Nucleic acid-binding proteins"/>
    <property type="match status" value="1"/>
</dbReference>
<dbReference type="PANTHER" id="PTHR48463">
    <property type="entry name" value="DUF223 DOMAIN-CONTAINING PROTEIN"/>
    <property type="match status" value="1"/>
</dbReference>
<keyword evidence="3" id="KW-1185">Reference proteome</keyword>
<sequence length="327" mass="36911">MTTISELKAEGIGGPLQVRILRKWKHDIRQYETWYLAVDKYADAIQILGQRTNQNFIESVFNVTQCYIISDYSFPELDRYQKTLKVVNPHNSLCNYLQTDFISVLSKIRDCTKANGEPFVLLILSDESGSELTINLWKECITNTQKFDRASLNHLSATTVVAVTNLKPSKSYGVLRHGSSHATRIYVNHNIPETIALVDLTLKANAYVIGIAYNLTPNKTENQIRPAGQNFHSERLNQGISLPKHLVPNNMSNLQRSDFQKRPPMVLQCTWTNRKVCLNSTTPPETPVPTTPAQTLTKRIRSDNETPEASDSARPVVRTLTFTPPGK</sequence>
<gene>
    <name evidence="2" type="ORF">LSALG_LOCUS36483</name>
</gene>
<dbReference type="AlphaFoldDB" id="A0AA36EIQ0"/>
<dbReference type="Proteomes" id="UP001177003">
    <property type="component" value="Chromosome 8"/>
</dbReference>
<proteinExistence type="predicted"/>
<organism evidence="2 3">
    <name type="scientific">Lactuca saligna</name>
    <name type="common">Willowleaf lettuce</name>
    <dbReference type="NCBI Taxonomy" id="75948"/>
    <lineage>
        <taxon>Eukaryota</taxon>
        <taxon>Viridiplantae</taxon>
        <taxon>Streptophyta</taxon>
        <taxon>Embryophyta</taxon>
        <taxon>Tracheophyta</taxon>
        <taxon>Spermatophyta</taxon>
        <taxon>Magnoliopsida</taxon>
        <taxon>eudicotyledons</taxon>
        <taxon>Gunneridae</taxon>
        <taxon>Pentapetalae</taxon>
        <taxon>asterids</taxon>
        <taxon>campanulids</taxon>
        <taxon>Asterales</taxon>
        <taxon>Asteraceae</taxon>
        <taxon>Cichorioideae</taxon>
        <taxon>Cichorieae</taxon>
        <taxon>Lactucinae</taxon>
        <taxon>Lactuca</taxon>
    </lineage>
</organism>
<feature type="region of interest" description="Disordered" evidence="1">
    <location>
        <begin position="279"/>
        <end position="327"/>
    </location>
</feature>
<dbReference type="Gene3D" id="2.40.50.140">
    <property type="entry name" value="Nucleic acid-binding proteins"/>
    <property type="match status" value="1"/>
</dbReference>
<accession>A0AA36EIQ0</accession>